<keyword evidence="3" id="KW-1185">Reference proteome</keyword>
<evidence type="ECO:0000256" key="1">
    <source>
        <dbReference type="SAM" id="Phobius"/>
    </source>
</evidence>
<keyword evidence="2" id="KW-0614">Plasmid</keyword>
<keyword evidence="1" id="KW-0812">Transmembrane</keyword>
<feature type="transmembrane region" description="Helical" evidence="1">
    <location>
        <begin position="32"/>
        <end position="51"/>
    </location>
</feature>
<protein>
    <submittedName>
        <fullName evidence="2">Uncharacterized protein</fullName>
    </submittedName>
</protein>
<dbReference type="AlphaFoldDB" id="A0A8T8E740"/>
<evidence type="ECO:0000313" key="2">
    <source>
        <dbReference type="EMBL" id="QRV17433.1"/>
    </source>
</evidence>
<gene>
    <name evidence="2" type="ORF">JMJ58_20985</name>
</gene>
<proteinExistence type="predicted"/>
<evidence type="ECO:0000313" key="3">
    <source>
        <dbReference type="Proteomes" id="UP000637819"/>
    </source>
</evidence>
<organism evidence="2 3">
    <name type="scientific">Haloterrigena salifodinae</name>
    <dbReference type="NCBI Taxonomy" id="2675099"/>
    <lineage>
        <taxon>Archaea</taxon>
        <taxon>Methanobacteriati</taxon>
        <taxon>Methanobacteriota</taxon>
        <taxon>Stenosarchaea group</taxon>
        <taxon>Halobacteria</taxon>
        <taxon>Halobacteriales</taxon>
        <taxon>Natrialbaceae</taxon>
        <taxon>Haloterrigena</taxon>
    </lineage>
</organism>
<accession>A0A8T8E740</accession>
<dbReference type="GeneID" id="62877655"/>
<name>A0A8T8E740_9EURY</name>
<dbReference type="OrthoDB" id="378365at2157"/>
<keyword evidence="1" id="KW-0472">Membrane</keyword>
<geneLocation type="plasmid" evidence="2 3">
    <name>pHTS138</name>
</geneLocation>
<dbReference type="KEGG" id="hsal:JMJ58_20985"/>
<dbReference type="Proteomes" id="UP000637819">
    <property type="component" value="Plasmid pHTS138"/>
</dbReference>
<dbReference type="RefSeq" id="WP_204749468.1">
    <property type="nucleotide sequence ID" value="NZ_CP069189.1"/>
</dbReference>
<sequence length="55" mass="5861">MAEIAPSLIIWTVAFVGLYALSAIPGPTEYRAVIGGLIVTAAILFTTVMSLRPQR</sequence>
<dbReference type="EMBL" id="CP069189">
    <property type="protein sequence ID" value="QRV17433.1"/>
    <property type="molecule type" value="Genomic_DNA"/>
</dbReference>
<keyword evidence="1" id="KW-1133">Transmembrane helix</keyword>
<reference evidence="2 3" key="1">
    <citation type="submission" date="2021-01" db="EMBL/GenBank/DDBJ databases">
        <title>Genome Sequence and Methylation Pattern of Haloterrigena salifodinae BOL5-1, An Extremely Halophilic Archaeon from a Bolivian Salt Mine.</title>
        <authorList>
            <person name="DasSarma P."/>
            <person name="Anton B.P."/>
            <person name="DasSarma S.L."/>
            <person name="von Ehrenheim H.A.L."/>
            <person name="Martinez F.L."/>
            <person name="Guzman D."/>
            <person name="Roberts R.J."/>
            <person name="DasSarma S."/>
        </authorList>
    </citation>
    <scope>NUCLEOTIDE SEQUENCE [LARGE SCALE GENOMIC DNA]</scope>
    <source>
        <strain evidence="2 3">BOL5-1</strain>
        <plasmid evidence="2 3">pHTS138</plasmid>
    </source>
</reference>